<dbReference type="EMBL" id="QUTD01002371">
    <property type="protein sequence ID" value="RHY76120.1"/>
    <property type="molecule type" value="Genomic_DNA"/>
</dbReference>
<proteinExistence type="predicted"/>
<evidence type="ECO:0000313" key="6">
    <source>
        <dbReference type="EMBL" id="RLO11892.1"/>
    </source>
</evidence>
<dbReference type="InterPro" id="IPR036908">
    <property type="entry name" value="RlpA-like_sf"/>
</dbReference>
<dbReference type="Proteomes" id="UP000266643">
    <property type="component" value="Unassembled WGS sequence"/>
</dbReference>
<keyword evidence="1" id="KW-0732">Signal</keyword>
<comment type="caution">
    <text evidence="3">The sequence shown here is derived from an EMBL/GenBank/DDBJ whole genome shotgun (WGS) entry which is preliminary data.</text>
</comment>
<evidence type="ECO:0000313" key="3">
    <source>
        <dbReference type="EMBL" id="RHY19337.1"/>
    </source>
</evidence>
<name>A0A397BMK0_APHAT</name>
<dbReference type="CDD" id="cd22271">
    <property type="entry name" value="DPBB_EXP_N-like"/>
    <property type="match status" value="1"/>
</dbReference>
<dbReference type="EMBL" id="QUTF01026997">
    <property type="protein sequence ID" value="RHY80934.1"/>
    <property type="molecule type" value="Genomic_DNA"/>
</dbReference>
<evidence type="ECO:0000313" key="10">
    <source>
        <dbReference type="Proteomes" id="UP000286510"/>
    </source>
</evidence>
<evidence type="ECO:0000313" key="4">
    <source>
        <dbReference type="EMBL" id="RHY76120.1"/>
    </source>
</evidence>
<dbReference type="EMBL" id="QUTA01004544">
    <property type="protein sequence ID" value="RHY19337.1"/>
    <property type="molecule type" value="Genomic_DNA"/>
</dbReference>
<organism evidence="3 7">
    <name type="scientific">Aphanomyces astaci</name>
    <name type="common">Crayfish plague agent</name>
    <dbReference type="NCBI Taxonomy" id="112090"/>
    <lineage>
        <taxon>Eukaryota</taxon>
        <taxon>Sar</taxon>
        <taxon>Stramenopiles</taxon>
        <taxon>Oomycota</taxon>
        <taxon>Saprolegniomycetes</taxon>
        <taxon>Saprolegniales</taxon>
        <taxon>Verrucalvaceae</taxon>
        <taxon>Aphanomyces</taxon>
    </lineage>
</organism>
<protein>
    <recommendedName>
        <fullName evidence="2">Expansin-like EG45 domain-containing protein</fullName>
    </recommendedName>
</protein>
<evidence type="ECO:0000313" key="5">
    <source>
        <dbReference type="EMBL" id="RHY80934.1"/>
    </source>
</evidence>
<dbReference type="InterPro" id="IPR036749">
    <property type="entry name" value="Expansin_CBD_sf"/>
</dbReference>
<reference evidence="7 8" key="2">
    <citation type="submission" date="2018-08" db="EMBL/GenBank/DDBJ databases">
        <title>Aphanomyces genome sequencing and annotation.</title>
        <authorList>
            <person name="Minardi D."/>
            <person name="Oidtmann B."/>
            <person name="Van Der Giezen M."/>
            <person name="Studholme D.J."/>
        </authorList>
    </citation>
    <scope>NUCLEOTIDE SEQUENCE [LARGE SCALE GENOMIC DNA]</scope>
    <source>
        <strain evidence="4 8">D2</strain>
        <strain evidence="5 10">FDL457</strain>
        <strain evidence="3 7">Yx</strain>
    </source>
</reference>
<dbReference type="Proteomes" id="UP000266239">
    <property type="component" value="Unassembled WGS sequence"/>
</dbReference>
<dbReference type="AlphaFoldDB" id="A0A397BMK0"/>
<dbReference type="PANTHER" id="PTHR31836">
    <property type="match status" value="1"/>
</dbReference>
<evidence type="ECO:0000259" key="2">
    <source>
        <dbReference type="PROSITE" id="PS50842"/>
    </source>
</evidence>
<evidence type="ECO:0000313" key="7">
    <source>
        <dbReference type="Proteomes" id="UP000266239"/>
    </source>
</evidence>
<dbReference type="Proteomes" id="UP000286510">
    <property type="component" value="Unassembled WGS sequence"/>
</dbReference>
<reference evidence="6 9" key="1">
    <citation type="journal article" date="2018" name="J. Invertebr. Pathol.">
        <title>New genotyping method for the causative agent of crayfish plague (Aphanomyces astaci) based on whole genome data.</title>
        <authorList>
            <person name="Minardi D."/>
            <person name="Studholme D.J."/>
            <person name="van der Giezen M."/>
            <person name="Pretto T."/>
            <person name="Oidtmann B."/>
        </authorList>
    </citation>
    <scope>NUCLEOTIDE SEQUENCE [LARGE SCALE GENOMIC DNA]</scope>
    <source>
        <strain evidence="6 9">KB13</strain>
    </source>
</reference>
<evidence type="ECO:0000313" key="8">
    <source>
        <dbReference type="Proteomes" id="UP000266643"/>
    </source>
</evidence>
<dbReference type="InterPro" id="IPR007112">
    <property type="entry name" value="Expansin/allergen_DPBB_dom"/>
</dbReference>
<gene>
    <name evidence="3" type="ORF">DYB25_003213</name>
    <name evidence="5" type="ORF">DYB26_007449</name>
    <name evidence="6" type="ORF">DYB28_007098</name>
    <name evidence="4" type="ORF">DYB30_002248</name>
</gene>
<dbReference type="PROSITE" id="PS50842">
    <property type="entry name" value="EXPANSIN_EG45"/>
    <property type="match status" value="1"/>
</dbReference>
<dbReference type="PANTHER" id="PTHR31836:SF21">
    <property type="entry name" value="EXPANSIN-LIKE PROTEIN 7"/>
    <property type="match status" value="1"/>
</dbReference>
<dbReference type="EMBL" id="QUTI01014861">
    <property type="protein sequence ID" value="RLO11892.1"/>
    <property type="molecule type" value="Genomic_DNA"/>
</dbReference>
<dbReference type="InterPro" id="IPR051477">
    <property type="entry name" value="Expansin_CellWall"/>
</dbReference>
<dbReference type="Gene3D" id="2.60.40.760">
    <property type="entry name" value="Expansin, cellulose-binding-like domain"/>
    <property type="match status" value="1"/>
</dbReference>
<feature type="domain" description="Expansin-like EG45" evidence="2">
    <location>
        <begin position="73"/>
        <end position="170"/>
    </location>
</feature>
<dbReference type="SUPFAM" id="SSF50685">
    <property type="entry name" value="Barwin-like endoglucanases"/>
    <property type="match status" value="1"/>
</dbReference>
<evidence type="ECO:0000313" key="9">
    <source>
        <dbReference type="Proteomes" id="UP000275652"/>
    </source>
</evidence>
<dbReference type="Proteomes" id="UP000275652">
    <property type="component" value="Unassembled WGS sequence"/>
</dbReference>
<accession>A0A397BMK0</accession>
<evidence type="ECO:0000256" key="1">
    <source>
        <dbReference type="ARBA" id="ARBA00022729"/>
    </source>
</evidence>
<dbReference type="VEuPathDB" id="FungiDB:H257_00283"/>
<dbReference type="Gene3D" id="2.40.40.10">
    <property type="entry name" value="RlpA-like domain"/>
    <property type="match status" value="1"/>
</dbReference>
<sequence>MTCLKYSVSYRQALTWWLRPQASSLVVADFKMPITSSILSWVLGGLALTGTTHAQFNGVATTYGPPDGESPQGGNCALMTWLDFAPRFHAALNDKQWSSGVHCGRCVLVTCTDPRCTSREYVLGQVTDRCPECAHGDLDMSLPMFHKITGYNTDRLTIHWDFVDCPVSGGVQVCAKSGSSKHWLYIQASNAVNGVASMNINGAPAPIFSSAYYFMSQALGVELANTVVSMTSHGGDTIDVKVQLEADKCTQIPQQFAKGSPFVVGLAALGFVAYRSRRRVEEEKQRSVEREDVDEFSMRSLSHILGKTTPTHDIAIL</sequence>